<gene>
    <name evidence="8" type="ORF">AMSG_05360</name>
</gene>
<dbReference type="GO" id="GO:0042073">
    <property type="term" value="P:intraciliary transport"/>
    <property type="evidence" value="ECO:0007669"/>
    <property type="project" value="InterPro"/>
</dbReference>
<keyword evidence="9" id="KW-1185">Reference proteome</keyword>
<evidence type="ECO:0000256" key="6">
    <source>
        <dbReference type="ARBA" id="ARBA00023273"/>
    </source>
</evidence>
<dbReference type="Proteomes" id="UP000054408">
    <property type="component" value="Unassembled WGS sequence"/>
</dbReference>
<proteinExistence type="inferred from homology"/>
<evidence type="ECO:0000256" key="7">
    <source>
        <dbReference type="SAM" id="MobiDB-lite"/>
    </source>
</evidence>
<sequence>MSDHHMRSQVVENQHYDEALSLESSSEGAGYGGGDTGNVGAGYEREEGHGATGIVTGSVLGPHMGGRTEGGAGGALGMTRGLAGTAGNLDEAASGAHRVDGPAKYDASQYDDLQVSAEIRDLFGYIERYMPTSFDIETSLKPFIPEYIPSIGDIDGFLKVPRPDGKDDGLALAVVDEPCTKQSDPTVLTLQLRANSRKSNLTPMAVKAVDPVAEPKAIASWIENISEMHSRKPLPSVSYSRPMPDIEALMQEWPVEFEEALSKAGALPTAELDVDLATYARIVCAILDIPVHDSVVESLHVLFTLYREAKSHQGVNAFD</sequence>
<accession>A0A0L0DAJ3</accession>
<dbReference type="GO" id="GO:0060271">
    <property type="term" value="P:cilium assembly"/>
    <property type="evidence" value="ECO:0007669"/>
    <property type="project" value="TreeGrafter"/>
</dbReference>
<evidence type="ECO:0000256" key="3">
    <source>
        <dbReference type="ARBA" id="ARBA00022490"/>
    </source>
</evidence>
<dbReference type="GO" id="GO:0031514">
    <property type="term" value="C:motile cilium"/>
    <property type="evidence" value="ECO:0007669"/>
    <property type="project" value="TreeGrafter"/>
</dbReference>
<feature type="compositionally biased region" description="Gly residues" evidence="7">
    <location>
        <begin position="63"/>
        <end position="73"/>
    </location>
</feature>
<keyword evidence="6" id="KW-0966">Cell projection</keyword>
<feature type="region of interest" description="Disordered" evidence="7">
    <location>
        <begin position="22"/>
        <end position="73"/>
    </location>
</feature>
<dbReference type="GO" id="GO:0030992">
    <property type="term" value="C:intraciliary transport particle B"/>
    <property type="evidence" value="ECO:0007669"/>
    <property type="project" value="TreeGrafter"/>
</dbReference>
<protein>
    <submittedName>
        <fullName evidence="8">IFT complex B protein</fullName>
    </submittedName>
</protein>
<evidence type="ECO:0000313" key="9">
    <source>
        <dbReference type="Proteomes" id="UP000054408"/>
    </source>
</evidence>
<evidence type="ECO:0000256" key="5">
    <source>
        <dbReference type="ARBA" id="ARBA00023212"/>
    </source>
</evidence>
<comment type="subcellular location">
    <subcellularLocation>
        <location evidence="1">Cytoplasm</location>
        <location evidence="1">Cytoskeleton</location>
        <location evidence="1">Cilium basal body</location>
    </subcellularLocation>
</comment>
<dbReference type="EMBL" id="GL349455">
    <property type="protein sequence ID" value="KNC49362.1"/>
    <property type="molecule type" value="Genomic_DNA"/>
</dbReference>
<dbReference type="RefSeq" id="XP_013757787.1">
    <property type="nucleotide sequence ID" value="XM_013902333.1"/>
</dbReference>
<dbReference type="eggNOG" id="ENOG502QPNA">
    <property type="taxonomic scope" value="Eukaryota"/>
</dbReference>
<evidence type="ECO:0000256" key="1">
    <source>
        <dbReference type="ARBA" id="ARBA00004120"/>
    </source>
</evidence>
<feature type="compositionally biased region" description="Gly residues" evidence="7">
    <location>
        <begin position="29"/>
        <end position="40"/>
    </location>
</feature>
<dbReference type="PANTHER" id="PTHR13376">
    <property type="entry name" value="INTRAFLAGELLAR TRANSPORT PROTEIN 46 HOMOLOG"/>
    <property type="match status" value="1"/>
</dbReference>
<keyword evidence="5" id="KW-0206">Cytoskeleton</keyword>
<dbReference type="PANTHER" id="PTHR13376:SF0">
    <property type="entry name" value="INTRAFLAGELLAR TRANSPORT PROTEIN 46 HOMOLOG"/>
    <property type="match status" value="1"/>
</dbReference>
<dbReference type="AlphaFoldDB" id="A0A0L0DAJ3"/>
<dbReference type="STRING" id="461836.A0A0L0DAJ3"/>
<evidence type="ECO:0000313" key="8">
    <source>
        <dbReference type="EMBL" id="KNC49362.1"/>
    </source>
</evidence>
<evidence type="ECO:0000256" key="4">
    <source>
        <dbReference type="ARBA" id="ARBA00023069"/>
    </source>
</evidence>
<reference evidence="8 9" key="1">
    <citation type="submission" date="2010-05" db="EMBL/GenBank/DDBJ databases">
        <title>The Genome Sequence of Thecamonas trahens ATCC 50062.</title>
        <authorList>
            <consortium name="The Broad Institute Genome Sequencing Platform"/>
            <person name="Russ C."/>
            <person name="Cuomo C."/>
            <person name="Shea T."/>
            <person name="Young S.K."/>
            <person name="Zeng Q."/>
            <person name="Koehrsen M."/>
            <person name="Haas B."/>
            <person name="Borodovsky M."/>
            <person name="Guigo R."/>
            <person name="Alvarado L."/>
            <person name="Berlin A."/>
            <person name="Bochicchio J."/>
            <person name="Borenstein D."/>
            <person name="Chapman S."/>
            <person name="Chen Z."/>
            <person name="Freedman E."/>
            <person name="Gellesch M."/>
            <person name="Goldberg J."/>
            <person name="Griggs A."/>
            <person name="Gujja S."/>
            <person name="Heilman E."/>
            <person name="Heiman D."/>
            <person name="Hepburn T."/>
            <person name="Howarth C."/>
            <person name="Jen D."/>
            <person name="Larson L."/>
            <person name="Mehta T."/>
            <person name="Park D."/>
            <person name="Pearson M."/>
            <person name="Roberts A."/>
            <person name="Saif S."/>
            <person name="Shenoy N."/>
            <person name="Sisk P."/>
            <person name="Stolte C."/>
            <person name="Sykes S."/>
            <person name="Thomson T."/>
            <person name="Walk T."/>
            <person name="White J."/>
            <person name="Yandava C."/>
            <person name="Burger G."/>
            <person name="Gray M.W."/>
            <person name="Holland P.W.H."/>
            <person name="King N."/>
            <person name="Lang F.B.F."/>
            <person name="Roger A.J."/>
            <person name="Ruiz-Trillo I."/>
            <person name="Lander E."/>
            <person name="Nusbaum C."/>
        </authorList>
    </citation>
    <scope>NUCLEOTIDE SEQUENCE [LARGE SCALE GENOMIC DNA]</scope>
    <source>
        <strain evidence="8 9">ATCC 50062</strain>
    </source>
</reference>
<dbReference type="GeneID" id="25564789"/>
<keyword evidence="4" id="KW-0969">Cilium</keyword>
<dbReference type="OMA" id="QYIRRYT"/>
<dbReference type="Pfam" id="PF12317">
    <property type="entry name" value="IFT46_B_C"/>
    <property type="match status" value="1"/>
</dbReference>
<dbReference type="OrthoDB" id="2119217at2759"/>
<comment type="similarity">
    <text evidence="2">Belongs to the IFT46 family.</text>
</comment>
<organism evidence="8 9">
    <name type="scientific">Thecamonas trahens ATCC 50062</name>
    <dbReference type="NCBI Taxonomy" id="461836"/>
    <lineage>
        <taxon>Eukaryota</taxon>
        <taxon>Apusozoa</taxon>
        <taxon>Apusomonadida</taxon>
        <taxon>Apusomonadidae</taxon>
        <taxon>Thecamonas</taxon>
    </lineage>
</organism>
<dbReference type="InterPro" id="IPR022088">
    <property type="entry name" value="Intraflagellar_transp_cmplxB"/>
</dbReference>
<dbReference type="GO" id="GO:0005815">
    <property type="term" value="C:microtubule organizing center"/>
    <property type="evidence" value="ECO:0007669"/>
    <property type="project" value="TreeGrafter"/>
</dbReference>
<evidence type="ECO:0000256" key="2">
    <source>
        <dbReference type="ARBA" id="ARBA00007700"/>
    </source>
</evidence>
<keyword evidence="3" id="KW-0963">Cytoplasm</keyword>
<name>A0A0L0DAJ3_THETB</name>